<evidence type="ECO:0000313" key="5">
    <source>
        <dbReference type="WBParaSite" id="TCLT_0000218301-mRNA-1"/>
    </source>
</evidence>
<dbReference type="InterPro" id="IPR039228">
    <property type="entry name" value="SZRD1"/>
</dbReference>
<keyword evidence="1" id="KW-0175">Coiled coil</keyword>
<dbReference type="PANTHER" id="PTHR31796:SF2">
    <property type="entry name" value="SUZ DOMAIN-CONTAINING PROTEIN 1"/>
    <property type="match status" value="1"/>
</dbReference>
<feature type="domain" description="SUZ" evidence="2">
    <location>
        <begin position="51"/>
        <end position="116"/>
    </location>
</feature>
<accession>A0A0N5CPN5</accession>
<dbReference type="WBParaSite" id="TCLT_0000218301-mRNA-1">
    <property type="protein sequence ID" value="TCLT_0000218301-mRNA-1"/>
    <property type="gene ID" value="TCLT_0000218301"/>
</dbReference>
<dbReference type="AlphaFoldDB" id="A0A0N5CPN5"/>
<protein>
    <submittedName>
        <fullName evidence="5">SUZ domain-containing protein</fullName>
    </submittedName>
</protein>
<dbReference type="Pfam" id="PF12752">
    <property type="entry name" value="SUZ"/>
    <property type="match status" value="1"/>
</dbReference>
<dbReference type="EMBL" id="UYYF01000393">
    <property type="protein sequence ID" value="VDM97992.1"/>
    <property type="molecule type" value="Genomic_DNA"/>
</dbReference>
<evidence type="ECO:0000313" key="3">
    <source>
        <dbReference type="EMBL" id="VDM97992.1"/>
    </source>
</evidence>
<reference evidence="3 4" key="2">
    <citation type="submission" date="2018-11" db="EMBL/GenBank/DDBJ databases">
        <authorList>
            <consortium name="Pathogen Informatics"/>
        </authorList>
    </citation>
    <scope>NUCLEOTIDE SEQUENCE [LARGE SCALE GENOMIC DNA]</scope>
</reference>
<dbReference type="Proteomes" id="UP000276776">
    <property type="component" value="Unassembled WGS sequence"/>
</dbReference>
<dbReference type="PANTHER" id="PTHR31796">
    <property type="entry name" value="SUZ DOMAIN-CONTAINING PROTEIN 1"/>
    <property type="match status" value="1"/>
</dbReference>
<proteinExistence type="predicted"/>
<organism evidence="5">
    <name type="scientific">Thelazia callipaeda</name>
    <name type="common">Oriental eyeworm</name>
    <name type="synonym">Parasitic nematode</name>
    <dbReference type="NCBI Taxonomy" id="103827"/>
    <lineage>
        <taxon>Eukaryota</taxon>
        <taxon>Metazoa</taxon>
        <taxon>Ecdysozoa</taxon>
        <taxon>Nematoda</taxon>
        <taxon>Chromadorea</taxon>
        <taxon>Rhabditida</taxon>
        <taxon>Spirurina</taxon>
        <taxon>Spiruromorpha</taxon>
        <taxon>Thelazioidea</taxon>
        <taxon>Thelaziidae</taxon>
        <taxon>Thelazia</taxon>
    </lineage>
</organism>
<reference evidence="5" key="1">
    <citation type="submission" date="2017-02" db="UniProtKB">
        <authorList>
            <consortium name="WormBaseParasite"/>
        </authorList>
    </citation>
    <scope>IDENTIFICATION</scope>
</reference>
<dbReference type="OMA" id="YHAPNPR"/>
<dbReference type="OrthoDB" id="5841000at2759"/>
<evidence type="ECO:0000313" key="4">
    <source>
        <dbReference type="Proteomes" id="UP000276776"/>
    </source>
</evidence>
<evidence type="ECO:0000259" key="2">
    <source>
        <dbReference type="PROSITE" id="PS51673"/>
    </source>
</evidence>
<feature type="coiled-coil region" evidence="1">
    <location>
        <begin position="33"/>
        <end position="60"/>
    </location>
</feature>
<dbReference type="STRING" id="103827.A0A0N5CPN5"/>
<dbReference type="PROSITE" id="PS51673">
    <property type="entry name" value="SUZ"/>
    <property type="match status" value="1"/>
</dbReference>
<dbReference type="InterPro" id="IPR024771">
    <property type="entry name" value="SUZ"/>
</dbReference>
<keyword evidence="4" id="KW-1185">Reference proteome</keyword>
<sequence>MTDTHKGVVNKEDVADNWEEAGEEVAQKFFDERRKEVEAKKQEEEEMSKAREAAQLLQEQGASCDKPAIQILKRPSAEAQSQRHVTKHGEKAKPMTLQEKEAAYLQARERIFGGVYRFEDDRDTALDPTLQIVPGTAFCVPTGIPLSHISLHSPNPRPRLPAIMKPTRPTLYQPTFPLGPPFGVPPPLPGAYTPPIPPISQQNFPLSGMQFSPNIQPQRFPYFDSRIPPPLHPPLIGQQNSSQNVLGINPTADVARNPVPYGRPPAQLFPENRFTLAFNDQPNKFL</sequence>
<evidence type="ECO:0000256" key="1">
    <source>
        <dbReference type="SAM" id="Coils"/>
    </source>
</evidence>
<gene>
    <name evidence="3" type="ORF">TCLT_LOCUS2184</name>
</gene>
<name>A0A0N5CPN5_THECL</name>